<protein>
    <recommendedName>
        <fullName evidence="10">Stress response RCI peptide</fullName>
    </recommendedName>
</protein>
<evidence type="ECO:0000256" key="2">
    <source>
        <dbReference type="ARBA" id="ARBA00009530"/>
    </source>
</evidence>
<sequence>MCGSDIFLGLIAILFPPIAVWVKRGICSADSLINIALCCLAYLPGLLHAWYIISVSPDPTFEQVAQQDAERGNVTYYYVQTTGQPQYAAPQQGQQGYGTVNASAPNAQFPQQQTKPQPRPAPADVQLPASTSQAGPSNGTDDAPPPSYQQATGDNKIQGP</sequence>
<evidence type="ECO:0000256" key="3">
    <source>
        <dbReference type="ARBA" id="ARBA00022692"/>
    </source>
</evidence>
<gene>
    <name evidence="8" type="ORF">CBER1_08198</name>
</gene>
<feature type="compositionally biased region" description="Polar residues" evidence="6">
    <location>
        <begin position="100"/>
        <end position="116"/>
    </location>
</feature>
<evidence type="ECO:0000256" key="7">
    <source>
        <dbReference type="SAM" id="Phobius"/>
    </source>
</evidence>
<evidence type="ECO:0000313" key="8">
    <source>
        <dbReference type="EMBL" id="PPJ51748.1"/>
    </source>
</evidence>
<evidence type="ECO:0008006" key="10">
    <source>
        <dbReference type="Google" id="ProtNLM"/>
    </source>
</evidence>
<organism evidence="8 9">
    <name type="scientific">Cercospora berteroae</name>
    <dbReference type="NCBI Taxonomy" id="357750"/>
    <lineage>
        <taxon>Eukaryota</taxon>
        <taxon>Fungi</taxon>
        <taxon>Dikarya</taxon>
        <taxon>Ascomycota</taxon>
        <taxon>Pezizomycotina</taxon>
        <taxon>Dothideomycetes</taxon>
        <taxon>Dothideomycetidae</taxon>
        <taxon>Mycosphaerellales</taxon>
        <taxon>Mycosphaerellaceae</taxon>
        <taxon>Cercospora</taxon>
    </lineage>
</organism>
<keyword evidence="4 7" id="KW-1133">Transmembrane helix</keyword>
<keyword evidence="5 7" id="KW-0472">Membrane</keyword>
<keyword evidence="9" id="KW-1185">Reference proteome</keyword>
<feature type="compositionally biased region" description="Polar residues" evidence="6">
    <location>
        <begin position="128"/>
        <end position="140"/>
    </location>
</feature>
<proteinExistence type="inferred from homology"/>
<comment type="similarity">
    <text evidence="2">Belongs to the UPF0057 (PMP3) family.</text>
</comment>
<reference evidence="9" key="1">
    <citation type="journal article" date="2017" name="bioRxiv">
        <title>Conservation of a gene cluster reveals novel cercosporin biosynthetic mechanisms and extends production to the genus Colletotrichum.</title>
        <authorList>
            <person name="de Jonge R."/>
            <person name="Ebert M.K."/>
            <person name="Huitt-Roehl C.R."/>
            <person name="Pal P."/>
            <person name="Suttle J.C."/>
            <person name="Spanner R.E."/>
            <person name="Neubauer J.D."/>
            <person name="Jurick W.M.II."/>
            <person name="Stott K.A."/>
            <person name="Secor G.A."/>
            <person name="Thomma B.P.H.J."/>
            <person name="Van de Peer Y."/>
            <person name="Townsend C.A."/>
            <person name="Bolton M.D."/>
        </authorList>
    </citation>
    <scope>NUCLEOTIDE SEQUENCE [LARGE SCALE GENOMIC DNA]</scope>
    <source>
        <strain evidence="9">CBS538.71</strain>
    </source>
</reference>
<feature type="transmembrane region" description="Helical" evidence="7">
    <location>
        <begin position="6"/>
        <end position="22"/>
    </location>
</feature>
<comment type="caution">
    <text evidence="8">The sequence shown here is derived from an EMBL/GenBank/DDBJ whole genome shotgun (WGS) entry which is preliminary data.</text>
</comment>
<dbReference type="Pfam" id="PF01679">
    <property type="entry name" value="Pmp3"/>
    <property type="match status" value="1"/>
</dbReference>
<feature type="region of interest" description="Disordered" evidence="6">
    <location>
        <begin position="88"/>
        <end position="160"/>
    </location>
</feature>
<dbReference type="AlphaFoldDB" id="A0A2S6BW97"/>
<dbReference type="GO" id="GO:0016020">
    <property type="term" value="C:membrane"/>
    <property type="evidence" value="ECO:0007669"/>
    <property type="project" value="UniProtKB-SubCell"/>
</dbReference>
<evidence type="ECO:0000256" key="4">
    <source>
        <dbReference type="ARBA" id="ARBA00022989"/>
    </source>
</evidence>
<dbReference type="PANTHER" id="PTHR21659">
    <property type="entry name" value="HYDROPHOBIC PROTEIN RCI2 LOW TEMPERATURE AND SALT RESPONSIVE PROTEIN LTI6 -RELATED"/>
    <property type="match status" value="1"/>
</dbReference>
<feature type="transmembrane region" description="Helical" evidence="7">
    <location>
        <begin position="34"/>
        <end position="53"/>
    </location>
</feature>
<evidence type="ECO:0000256" key="1">
    <source>
        <dbReference type="ARBA" id="ARBA00004370"/>
    </source>
</evidence>
<accession>A0A2S6BW97</accession>
<evidence type="ECO:0000313" key="9">
    <source>
        <dbReference type="Proteomes" id="UP000237631"/>
    </source>
</evidence>
<evidence type="ECO:0000256" key="6">
    <source>
        <dbReference type="SAM" id="MobiDB-lite"/>
    </source>
</evidence>
<dbReference type="OrthoDB" id="2802411at2759"/>
<dbReference type="InterPro" id="IPR000612">
    <property type="entry name" value="PMP3"/>
</dbReference>
<comment type="subcellular location">
    <subcellularLocation>
        <location evidence="1">Membrane</location>
    </subcellularLocation>
</comment>
<dbReference type="PANTHER" id="PTHR21659:SF57">
    <property type="entry name" value="PLASMA MEMBRANE PROTEOLIPID 31"/>
    <property type="match status" value="1"/>
</dbReference>
<feature type="compositionally biased region" description="Low complexity" evidence="6">
    <location>
        <begin position="88"/>
        <end position="98"/>
    </location>
</feature>
<feature type="compositionally biased region" description="Polar residues" evidence="6">
    <location>
        <begin position="148"/>
        <end position="160"/>
    </location>
</feature>
<name>A0A2S6BW97_9PEZI</name>
<keyword evidence="3 7" id="KW-0812">Transmembrane</keyword>
<dbReference type="EMBL" id="PNEN01001741">
    <property type="protein sequence ID" value="PPJ51748.1"/>
    <property type="molecule type" value="Genomic_DNA"/>
</dbReference>
<dbReference type="PROSITE" id="PS01309">
    <property type="entry name" value="UPF0057"/>
    <property type="match status" value="1"/>
</dbReference>
<evidence type="ECO:0000256" key="5">
    <source>
        <dbReference type="ARBA" id="ARBA00023136"/>
    </source>
</evidence>
<dbReference type="Proteomes" id="UP000237631">
    <property type="component" value="Unassembled WGS sequence"/>
</dbReference>